<keyword evidence="9" id="KW-1185">Reference proteome</keyword>
<dbReference type="STRING" id="1365950.SAMN05428963_11726"/>
<feature type="transmembrane region" description="Helical" evidence="6">
    <location>
        <begin position="437"/>
        <end position="460"/>
    </location>
</feature>
<feature type="transmembrane region" description="Helical" evidence="6">
    <location>
        <begin position="241"/>
        <end position="259"/>
    </location>
</feature>
<feature type="transmembrane region" description="Helical" evidence="6">
    <location>
        <begin position="334"/>
        <end position="355"/>
    </location>
</feature>
<keyword evidence="3 6" id="KW-1133">Transmembrane helix</keyword>
<gene>
    <name evidence="8" type="ORF">SAMN05428963_11726</name>
</gene>
<feature type="transmembrane region" description="Helical" evidence="6">
    <location>
        <begin position="140"/>
        <end position="161"/>
    </location>
</feature>
<name>A0A1T4T1U2_9HYPH</name>
<dbReference type="InterPro" id="IPR002645">
    <property type="entry name" value="STAS_dom"/>
</dbReference>
<feature type="transmembrane region" description="Helical" evidence="6">
    <location>
        <begin position="211"/>
        <end position="229"/>
    </location>
</feature>
<feature type="region of interest" description="Disordered" evidence="5">
    <location>
        <begin position="85"/>
        <end position="120"/>
    </location>
</feature>
<evidence type="ECO:0000256" key="4">
    <source>
        <dbReference type="ARBA" id="ARBA00023136"/>
    </source>
</evidence>
<organism evidence="8 9">
    <name type="scientific">Consotaella salsifontis</name>
    <dbReference type="NCBI Taxonomy" id="1365950"/>
    <lineage>
        <taxon>Bacteria</taxon>
        <taxon>Pseudomonadati</taxon>
        <taxon>Pseudomonadota</taxon>
        <taxon>Alphaproteobacteria</taxon>
        <taxon>Hyphomicrobiales</taxon>
        <taxon>Aurantimonadaceae</taxon>
        <taxon>Consotaella</taxon>
    </lineage>
</organism>
<evidence type="ECO:0000256" key="3">
    <source>
        <dbReference type="ARBA" id="ARBA00022989"/>
    </source>
</evidence>
<dbReference type="SUPFAM" id="SSF52091">
    <property type="entry name" value="SpoIIaa-like"/>
    <property type="match status" value="1"/>
</dbReference>
<evidence type="ECO:0000256" key="5">
    <source>
        <dbReference type="SAM" id="MobiDB-lite"/>
    </source>
</evidence>
<keyword evidence="2 6" id="KW-0812">Transmembrane</keyword>
<evidence type="ECO:0000259" key="7">
    <source>
        <dbReference type="PROSITE" id="PS50801"/>
    </source>
</evidence>
<evidence type="ECO:0000256" key="2">
    <source>
        <dbReference type="ARBA" id="ARBA00022692"/>
    </source>
</evidence>
<dbReference type="PROSITE" id="PS50801">
    <property type="entry name" value="STAS"/>
    <property type="match status" value="1"/>
</dbReference>
<evidence type="ECO:0000313" key="8">
    <source>
        <dbReference type="EMBL" id="SKA34382.1"/>
    </source>
</evidence>
<dbReference type="Gene3D" id="3.30.750.24">
    <property type="entry name" value="STAS domain"/>
    <property type="match status" value="1"/>
</dbReference>
<feature type="domain" description="STAS" evidence="7">
    <location>
        <begin position="512"/>
        <end position="615"/>
    </location>
</feature>
<feature type="transmembrane region" description="Helical" evidence="6">
    <location>
        <begin position="265"/>
        <end position="283"/>
    </location>
</feature>
<protein>
    <submittedName>
        <fullName evidence="8">Sulfate permease, SulP family</fullName>
    </submittedName>
</protein>
<feature type="transmembrane region" description="Helical" evidence="6">
    <location>
        <begin position="413"/>
        <end position="431"/>
    </location>
</feature>
<dbReference type="Pfam" id="PF00916">
    <property type="entry name" value="Sulfate_transp"/>
    <property type="match status" value="2"/>
</dbReference>
<dbReference type="Proteomes" id="UP000190135">
    <property type="component" value="Unassembled WGS sequence"/>
</dbReference>
<dbReference type="CDD" id="cd07042">
    <property type="entry name" value="STAS_SulP_like_sulfate_transporter"/>
    <property type="match status" value="1"/>
</dbReference>
<evidence type="ECO:0000256" key="1">
    <source>
        <dbReference type="ARBA" id="ARBA00004141"/>
    </source>
</evidence>
<dbReference type="PANTHER" id="PTHR43310">
    <property type="entry name" value="SULFATE TRANSPORTER YBAR-RELATED"/>
    <property type="match status" value="1"/>
</dbReference>
<dbReference type="InterPro" id="IPR011547">
    <property type="entry name" value="SLC26A/SulP_dom"/>
</dbReference>
<dbReference type="InterPro" id="IPR052706">
    <property type="entry name" value="Membrane-Transporter-like"/>
</dbReference>
<feature type="transmembrane region" description="Helical" evidence="6">
    <location>
        <begin position="167"/>
        <end position="183"/>
    </location>
</feature>
<dbReference type="EMBL" id="FUXL01000017">
    <property type="protein sequence ID" value="SKA34382.1"/>
    <property type="molecule type" value="Genomic_DNA"/>
</dbReference>
<feature type="transmembrane region" description="Helical" evidence="6">
    <location>
        <begin position="472"/>
        <end position="504"/>
    </location>
</feature>
<keyword evidence="4 6" id="KW-0472">Membrane</keyword>
<dbReference type="Pfam" id="PF01740">
    <property type="entry name" value="STAS"/>
    <property type="match status" value="1"/>
</dbReference>
<feature type="transmembrane region" description="Helical" evidence="6">
    <location>
        <begin position="295"/>
        <end position="314"/>
    </location>
</feature>
<dbReference type="AlphaFoldDB" id="A0A1T4T1U2"/>
<evidence type="ECO:0000256" key="6">
    <source>
        <dbReference type="SAM" id="Phobius"/>
    </source>
</evidence>
<evidence type="ECO:0000313" key="9">
    <source>
        <dbReference type="Proteomes" id="UP000190135"/>
    </source>
</evidence>
<dbReference type="InterPro" id="IPR036513">
    <property type="entry name" value="STAS_dom_sf"/>
</dbReference>
<accession>A0A1T4T1U2</accession>
<dbReference type="PANTHER" id="PTHR43310:SF1">
    <property type="entry name" value="SULFATE TRANSPORTER YBAR-RELATED"/>
    <property type="match status" value="1"/>
</dbReference>
<comment type="subcellular location">
    <subcellularLocation>
        <location evidence="1">Membrane</location>
        <topology evidence="1">Multi-pass membrane protein</topology>
    </subcellularLocation>
</comment>
<reference evidence="8 9" key="1">
    <citation type="submission" date="2017-02" db="EMBL/GenBank/DDBJ databases">
        <authorList>
            <person name="Peterson S.W."/>
        </authorList>
    </citation>
    <scope>NUCLEOTIDE SEQUENCE [LARGE SCALE GENOMIC DNA]</scope>
    <source>
        <strain evidence="8 9">USBA 369</strain>
    </source>
</reference>
<dbReference type="GO" id="GO:0016020">
    <property type="term" value="C:membrane"/>
    <property type="evidence" value="ECO:0007669"/>
    <property type="project" value="UniProtKB-SubCell"/>
</dbReference>
<proteinExistence type="predicted"/>
<sequence length="615" mass="66083">MVYARGIVQLRTSPISAPTETIQGCSNLQVKNARWHAGTGRRRRIDLRGLSIWAALPPPVTSMTRRALRQSVLLSHRRNGITAPRKDPFSWVATPGADPPANSRPPRPVSGDDPIPAQSKTPMNLETLRQEWFGNVRRDLLAGLIVALALIPEAIAFSIIAGVDPKFGLYASFSIAVLVSITGGRPGMISAATAATAVLMVTLVRDHGIQYLLAATVLAGLIQIALGLLKLGNAMQFVSRSVITGFVNALAILIFMAQVPELVGVPWMTYVMVAAGLAIIYLFPRITTAVPSPLIAIVVLTAISLFFGMDLRVVGDMGELPSTLPFFLIPDIPLNVETLLIILPYSAGVAVVGLLESLMTAQIVDDLTDTGSNKNRECVGQGIANTVTGFLGGMAGCAMIGQSMINVKSGGRGRLSTFSAGIFLLFLIVVLGDWVAVIPMAALVAIMIMVSIGTFSWTSIRNLREHPRRSSAVMLATVITVVWTHNLAIGVFIGVMLSGVFFAWKVAQIFRVSSELSPDGRIRTYRVEGQIFFASTERFASAFDFKEAIETIVIDVSTAHIWDLSGVAALDRVVLKFRREGAEVEIQGLNEASATLVDKLAIHDKPDALDQLSAH</sequence>